<organism evidence="4 5">
    <name type="scientific">Guopingia tenuis</name>
    <dbReference type="NCBI Taxonomy" id="2763656"/>
    <lineage>
        <taxon>Bacteria</taxon>
        <taxon>Bacillati</taxon>
        <taxon>Bacillota</taxon>
        <taxon>Clostridia</taxon>
        <taxon>Christensenellales</taxon>
        <taxon>Christensenellaceae</taxon>
        <taxon>Guopingia</taxon>
    </lineage>
</organism>
<dbReference type="AlphaFoldDB" id="A0A926DL93"/>
<keyword evidence="2" id="KW-0012">Acyltransferase</keyword>
<dbReference type="EMBL" id="JACRSS010000006">
    <property type="protein sequence ID" value="MBC8539294.1"/>
    <property type="molecule type" value="Genomic_DNA"/>
</dbReference>
<reference evidence="4" key="1">
    <citation type="submission" date="2020-08" db="EMBL/GenBank/DDBJ databases">
        <title>Genome public.</title>
        <authorList>
            <person name="Liu C."/>
            <person name="Sun Q."/>
        </authorList>
    </citation>
    <scope>NUCLEOTIDE SEQUENCE</scope>
    <source>
        <strain evidence="4">NSJ-63</strain>
    </source>
</reference>
<dbReference type="RefSeq" id="WP_249280889.1">
    <property type="nucleotide sequence ID" value="NZ_JACRSS010000006.1"/>
</dbReference>
<protein>
    <submittedName>
        <fullName evidence="4">GNAT family N-acetyltransferase</fullName>
    </submittedName>
</protein>
<dbReference type="InterPro" id="IPR050832">
    <property type="entry name" value="Bact_Acetyltransf"/>
</dbReference>
<dbReference type="SUPFAM" id="SSF55729">
    <property type="entry name" value="Acyl-CoA N-acyltransferases (Nat)"/>
    <property type="match status" value="1"/>
</dbReference>
<keyword evidence="1" id="KW-0808">Transferase</keyword>
<feature type="domain" description="N-acetyltransferase" evidence="3">
    <location>
        <begin position="5"/>
        <end position="154"/>
    </location>
</feature>
<sequence>MQDRVVIRPAALEDARDIYEINRTSLGYAIGWDMLYSQFKKILGNPDHRVWIAQTEEGGVWGYVHACRYECLFGGPMKNIISLAVSPRAQGHGVGRRLVEAVEAWAEEEDSFGVRLISGCERTSAHRFYEKLGYRNRKDHKNFYKLVLAEEECRRRWEADADREE</sequence>
<name>A0A926DL93_9FIRM</name>
<comment type="caution">
    <text evidence="4">The sequence shown here is derived from an EMBL/GenBank/DDBJ whole genome shotgun (WGS) entry which is preliminary data.</text>
</comment>
<dbReference type="Pfam" id="PF13508">
    <property type="entry name" value="Acetyltransf_7"/>
    <property type="match status" value="1"/>
</dbReference>
<evidence type="ECO:0000256" key="2">
    <source>
        <dbReference type="ARBA" id="ARBA00023315"/>
    </source>
</evidence>
<dbReference type="PANTHER" id="PTHR43877">
    <property type="entry name" value="AMINOALKYLPHOSPHONATE N-ACETYLTRANSFERASE-RELATED-RELATED"/>
    <property type="match status" value="1"/>
</dbReference>
<evidence type="ECO:0000313" key="4">
    <source>
        <dbReference type="EMBL" id="MBC8539294.1"/>
    </source>
</evidence>
<dbReference type="Gene3D" id="3.40.630.30">
    <property type="match status" value="1"/>
</dbReference>
<evidence type="ECO:0000259" key="3">
    <source>
        <dbReference type="PROSITE" id="PS51186"/>
    </source>
</evidence>
<dbReference type="InterPro" id="IPR016181">
    <property type="entry name" value="Acyl_CoA_acyltransferase"/>
</dbReference>
<proteinExistence type="predicted"/>
<dbReference type="Proteomes" id="UP000617951">
    <property type="component" value="Unassembled WGS sequence"/>
</dbReference>
<accession>A0A926DL93</accession>
<dbReference type="InterPro" id="IPR000182">
    <property type="entry name" value="GNAT_dom"/>
</dbReference>
<keyword evidence="5" id="KW-1185">Reference proteome</keyword>
<dbReference type="GO" id="GO:0016747">
    <property type="term" value="F:acyltransferase activity, transferring groups other than amino-acyl groups"/>
    <property type="evidence" value="ECO:0007669"/>
    <property type="project" value="InterPro"/>
</dbReference>
<evidence type="ECO:0000256" key="1">
    <source>
        <dbReference type="ARBA" id="ARBA00022679"/>
    </source>
</evidence>
<evidence type="ECO:0000313" key="5">
    <source>
        <dbReference type="Proteomes" id="UP000617951"/>
    </source>
</evidence>
<gene>
    <name evidence="4" type="ORF">H8693_10190</name>
</gene>
<dbReference type="PROSITE" id="PS51186">
    <property type="entry name" value="GNAT"/>
    <property type="match status" value="1"/>
</dbReference>